<dbReference type="InterPro" id="IPR056507">
    <property type="entry name" value="wHTH-HSP90_Na-assoc"/>
</dbReference>
<dbReference type="GO" id="GO:0005524">
    <property type="term" value="F:ATP binding"/>
    <property type="evidence" value="ECO:0007669"/>
    <property type="project" value="UniProtKB-KW"/>
</dbReference>
<dbReference type="Pfam" id="PF24410">
    <property type="entry name" value="wHTH-HSP90_Na-assoc"/>
    <property type="match status" value="1"/>
</dbReference>
<evidence type="ECO:0000259" key="4">
    <source>
        <dbReference type="Pfam" id="PF24410"/>
    </source>
</evidence>
<dbReference type="SUPFAM" id="SSF52129">
    <property type="entry name" value="Caspase-like"/>
    <property type="match status" value="1"/>
</dbReference>
<dbReference type="InterPro" id="IPR029030">
    <property type="entry name" value="Caspase-like_dom_sf"/>
</dbReference>
<evidence type="ECO:0000256" key="1">
    <source>
        <dbReference type="SAM" id="MobiDB-lite"/>
    </source>
</evidence>
<proteinExistence type="predicted"/>
<feature type="compositionally biased region" description="Basic and acidic residues" evidence="1">
    <location>
        <begin position="396"/>
        <end position="409"/>
    </location>
</feature>
<dbReference type="EMBL" id="JAAAHS010000411">
    <property type="protein sequence ID" value="NBE56046.1"/>
    <property type="molecule type" value="Genomic_DNA"/>
</dbReference>
<keyword evidence="6" id="KW-1185">Reference proteome</keyword>
<dbReference type="GO" id="GO:0004197">
    <property type="term" value="F:cysteine-type endopeptidase activity"/>
    <property type="evidence" value="ECO:0007669"/>
    <property type="project" value="InterPro"/>
</dbReference>
<accession>A0A964XQ96</accession>
<dbReference type="Pfam" id="PF00656">
    <property type="entry name" value="Peptidase_C14"/>
    <property type="match status" value="1"/>
</dbReference>
<feature type="region of interest" description="Disordered" evidence="1">
    <location>
        <begin position="512"/>
        <end position="536"/>
    </location>
</feature>
<feature type="domain" description="wHTH-Hsp90 Na associated" evidence="4">
    <location>
        <begin position="1317"/>
        <end position="1357"/>
    </location>
</feature>
<reference evidence="5" key="1">
    <citation type="submission" date="2020-01" db="EMBL/GenBank/DDBJ databases">
        <title>Whole-genome analyses of novel actinobacteria.</title>
        <authorList>
            <person name="Sahin N."/>
        </authorList>
    </citation>
    <scope>NUCLEOTIDE SEQUENCE</scope>
    <source>
        <strain evidence="5">YC537</strain>
    </source>
</reference>
<dbReference type="SUPFAM" id="SSF55874">
    <property type="entry name" value="ATPase domain of HSP90 chaperone/DNA topoisomerase II/histidine kinase"/>
    <property type="match status" value="1"/>
</dbReference>
<dbReference type="PRINTS" id="PR00775">
    <property type="entry name" value="HEATSHOCK90"/>
</dbReference>
<dbReference type="Pfam" id="PF24401">
    <property type="entry name" value="iHD-CE"/>
    <property type="match status" value="1"/>
</dbReference>
<dbReference type="Gene3D" id="3.40.50.1460">
    <property type="match status" value="1"/>
</dbReference>
<feature type="compositionally biased region" description="Polar residues" evidence="1">
    <location>
        <begin position="514"/>
        <end position="529"/>
    </location>
</feature>
<feature type="domain" description="Peptidase C14 caspase" evidence="2">
    <location>
        <begin position="38"/>
        <end position="237"/>
    </location>
</feature>
<evidence type="ECO:0000259" key="3">
    <source>
        <dbReference type="Pfam" id="PF24401"/>
    </source>
</evidence>
<evidence type="ECO:0000313" key="5">
    <source>
        <dbReference type="EMBL" id="NBE56046.1"/>
    </source>
</evidence>
<evidence type="ECO:0000259" key="2">
    <source>
        <dbReference type="Pfam" id="PF00656"/>
    </source>
</evidence>
<dbReference type="InterPro" id="IPR036890">
    <property type="entry name" value="HATPase_C_sf"/>
</dbReference>
<dbReference type="InterPro" id="IPR011600">
    <property type="entry name" value="Pept_C14_caspase"/>
</dbReference>
<dbReference type="GO" id="GO:0006508">
    <property type="term" value="P:proteolysis"/>
    <property type="evidence" value="ECO:0007669"/>
    <property type="project" value="InterPro"/>
</dbReference>
<dbReference type="Proteomes" id="UP000598297">
    <property type="component" value="Unassembled WGS sequence"/>
</dbReference>
<dbReference type="InterPro" id="IPR056506">
    <property type="entry name" value="iHD-CE"/>
</dbReference>
<evidence type="ECO:0000313" key="6">
    <source>
        <dbReference type="Proteomes" id="UP000598297"/>
    </source>
</evidence>
<keyword evidence="5" id="KW-0547">Nucleotide-binding</keyword>
<feature type="region of interest" description="Disordered" evidence="1">
    <location>
        <begin position="390"/>
        <end position="409"/>
    </location>
</feature>
<sequence length="1561" mass="171671">MGSVHTRLNGEGRKRALLVGVPETPYLEQHAELAERFPELDCTQQDLGLVGTALRQSHYEVTTHHPGHEEPLRQNVGRGALMGALEDFLAGCRPGDTAFVYISCHGVTMGERDYLLPSDAQPSAPGPDGRRGLRTATLLAADAAELLPPDGLPDGVTAVLCLDMCRAAESSGDQDDKDWSRGQDKNVYWLRSCGRGESSYADGDGSWFGRALAEALSPTTSPTTFKEVVEHTRAAVRRLAGSVPSARPRVDAEFPRLSDGVDGPVLCEGSREPERWTHMVTESPLWSHTSGSATVHDQVKEQLTALAQHVADGFSGKGAHRADPWHDPAYPVRVGHELAHFVERAGLEGQDRLTPAETAVLLAAPIVHEGAVAVALEELRRLLPERVDSADPQEGAVDHSVDPQEKHDADVRGAVRDTCRAHSQVLRAARTLRTRGLDEAETAADHWLRHRFVAGWDTLWERTSFYTTVDNLIDRAVSAVIAADSRSAPEPPSKARRIAIDRQVREVLGHLTVNPGSSPRISDPSQSDAWHTHPPVQGSLWRGDELARLLWLAGLLAADPRRMSSVLVDHLGAHEKLSPRKVVAALSTDFRYEDTAGRAPGHHGRAVCFHCPHPALHAAVEELAATADAALDTLHREQPSPPPLLRGLPDRITLDHLVPESDAYTQPLERFRLAEDEIRPLLMGTQLYGDKLLAIRELYQNALDAVRHRDARLRYGATQGRGQSDWRARITFTQGWDPDGRPYIECEDNGSGMSRTKLTSMFARAGKRYEQDPEFMQERRNWRRAGVTDVSLNSRFGIGVFSYFMLAEEVVVRTRSVDRFGTPGTEPAARADIQSGSGLLRISSAVDAPAEGGTRVRLYLNHGPDEELPSLVKALQSMLWVSDHDVRAVEYDERKEEVRSETWVPGTLRLAHDWHGSPVQAGEDSWLVQGKGQLLLDGVVVKDAPRVYGYVANLRERHRPEPSVDRNRLVDYDKERVSRELLDAVKVAAGQCEEVSLSWLWRLAGQSPRLVVTLLGALPGSTVAYVDTSLGGQQLEPLRQPLATTGCFPSAPNHSASLGENRYAESTLLRRWLTDRLRPAPPGRDRHMPDGYPPPHPLDPLLFLDSWPLDMARVVRASALAQCTLGEVLRALRRFAVVGLPIPEFTDIRSFRSLRPDELTADVLAAYLSAAEPMDNRTVLPDPEHWPHPPATHAPLLVTAAARGATLGQAVEALQSLRGVDSSLPPAPRLNEELMGLRPTEQEARVGGLVERQGSLTGRYRWAPGTVTPVGLLEANRSPASLTDFLRRIEQLAPLGFSVDHEPSAGARERGCLTVSERLLLSQDLNGNAPWRERHVNMQHLLRASANLGRTLGEIADSIDASADVTLVSRPEVPPEAREWAVPDWAVSHERVFSGDPHDGCRDWEFVLRAAGHDSDEVARTLHFMVLCGVMDAETDQTAVLRQIAALPDSPHLRSVLAELNVSYELDAVRALDDDGLTTGRLLQLAIRQNCTLGEAADRLATEKVHIPLRIACPPQEARSLRPRETDLLVLLEQRTAARFPDALRIRDLLTYPAAPLGPAL</sequence>
<gene>
    <name evidence="5" type="ORF">GUY60_32340</name>
</gene>
<name>A0A964XQ96_9ACTN</name>
<dbReference type="RefSeq" id="WP_161704377.1">
    <property type="nucleotide sequence ID" value="NZ_JAAAHS010000411.1"/>
</dbReference>
<comment type="caution">
    <text evidence="5">The sequence shown here is derived from an EMBL/GenBank/DDBJ whole genome shotgun (WGS) entry which is preliminary data.</text>
</comment>
<feature type="domain" description="iHD-CE" evidence="3">
    <location>
        <begin position="276"/>
        <end position="659"/>
    </location>
</feature>
<dbReference type="Gene3D" id="3.30.565.10">
    <property type="entry name" value="Histidine kinase-like ATPase, C-terminal domain"/>
    <property type="match status" value="1"/>
</dbReference>
<keyword evidence="5" id="KW-0067">ATP-binding</keyword>
<dbReference type="OrthoDB" id="9802640at2"/>
<protein>
    <submittedName>
        <fullName evidence="5">ATP-binding protein</fullName>
    </submittedName>
</protein>
<feature type="non-terminal residue" evidence="5">
    <location>
        <position position="1561"/>
    </location>
</feature>
<organism evidence="5 6">
    <name type="scientific">Streptomyces boluensis</name>
    <dbReference type="NCBI Taxonomy" id="1775135"/>
    <lineage>
        <taxon>Bacteria</taxon>
        <taxon>Bacillati</taxon>
        <taxon>Actinomycetota</taxon>
        <taxon>Actinomycetes</taxon>
        <taxon>Kitasatosporales</taxon>
        <taxon>Streptomycetaceae</taxon>
        <taxon>Streptomyces</taxon>
    </lineage>
</organism>
<dbReference type="InterPro" id="IPR020575">
    <property type="entry name" value="Hsp90_N"/>
</dbReference>